<dbReference type="InterPro" id="IPR012677">
    <property type="entry name" value="Nucleotide-bd_a/b_plait_sf"/>
</dbReference>
<dbReference type="PANTHER" id="PTHR18847">
    <property type="entry name" value="20 KD NUCLEAR CAP BINDING PROTEIN"/>
    <property type="match status" value="1"/>
</dbReference>
<keyword evidence="1" id="KW-0507">mRNA processing</keyword>
<dbReference type="Gene3D" id="3.30.70.330">
    <property type="match status" value="1"/>
</dbReference>
<comment type="similarity">
    <text evidence="1">Belongs to the RRM NCBP2 family.</text>
</comment>
<feature type="region of interest" description="Disordered" evidence="2">
    <location>
        <begin position="22"/>
        <end position="92"/>
    </location>
</feature>
<dbReference type="GO" id="GO:0005634">
    <property type="term" value="C:nucleus"/>
    <property type="evidence" value="ECO:0007669"/>
    <property type="project" value="UniProtKB-SubCell"/>
</dbReference>
<dbReference type="InterPro" id="IPR027157">
    <property type="entry name" value="NCBP2"/>
</dbReference>
<evidence type="ECO:0000313" key="3">
    <source>
        <dbReference type="EMBL" id="KAA6401994.1"/>
    </source>
</evidence>
<dbReference type="EMBL" id="SNRW01000300">
    <property type="protein sequence ID" value="KAA6401994.1"/>
    <property type="molecule type" value="Genomic_DNA"/>
</dbReference>
<organism evidence="3 4">
    <name type="scientific">Streblomastix strix</name>
    <dbReference type="NCBI Taxonomy" id="222440"/>
    <lineage>
        <taxon>Eukaryota</taxon>
        <taxon>Metamonada</taxon>
        <taxon>Preaxostyla</taxon>
        <taxon>Oxymonadida</taxon>
        <taxon>Streblomastigidae</taxon>
        <taxon>Streblomastix</taxon>
    </lineage>
</organism>
<keyword evidence="1" id="KW-0539">Nucleus</keyword>
<dbReference type="GO" id="GO:0045292">
    <property type="term" value="P:mRNA cis splicing, via spliceosome"/>
    <property type="evidence" value="ECO:0007669"/>
    <property type="project" value="InterPro"/>
</dbReference>
<feature type="compositionally biased region" description="Basic and acidic residues" evidence="2">
    <location>
        <begin position="70"/>
        <end position="89"/>
    </location>
</feature>
<keyword evidence="1" id="KW-0508">mRNA splicing</keyword>
<evidence type="ECO:0000256" key="1">
    <source>
        <dbReference type="RuleBase" id="RU364036"/>
    </source>
</evidence>
<accession>A0A5J4X451</accession>
<gene>
    <name evidence="3" type="ORF">EZS28_002475</name>
</gene>
<proteinExistence type="inferred from homology"/>
<name>A0A5J4X451_9EUKA</name>
<evidence type="ECO:0000313" key="4">
    <source>
        <dbReference type="Proteomes" id="UP000324800"/>
    </source>
</evidence>
<reference evidence="3 4" key="1">
    <citation type="submission" date="2019-03" db="EMBL/GenBank/DDBJ databases">
        <title>Single cell metagenomics reveals metabolic interactions within the superorganism composed of flagellate Streblomastix strix and complex community of Bacteroidetes bacteria on its surface.</title>
        <authorList>
            <person name="Treitli S.C."/>
            <person name="Kolisko M."/>
            <person name="Husnik F."/>
            <person name="Keeling P."/>
            <person name="Hampl V."/>
        </authorList>
    </citation>
    <scope>NUCLEOTIDE SEQUENCE [LARGE SCALE GENOMIC DNA]</scope>
    <source>
        <strain evidence="3">ST1C</strain>
    </source>
</reference>
<sequence length="104" mass="12133">MQQFLLDYGKIIRVDIDVGSTKDRQFGRGRTGRQVRDDQREEYDADRGGKGRAQVFEDGLTSGLPQKRRYNGERNKDGFEQGNNWKEKSGYQGSYNSRYKQNFI</sequence>
<dbReference type="OrthoDB" id="201398at2759"/>
<dbReference type="AlphaFoldDB" id="A0A5J4X451"/>
<dbReference type="Proteomes" id="UP000324800">
    <property type="component" value="Unassembled WGS sequence"/>
</dbReference>
<comment type="subcellular location">
    <subcellularLocation>
        <location evidence="1">Nucleus</location>
    </subcellularLocation>
</comment>
<dbReference type="PANTHER" id="PTHR18847:SF0">
    <property type="entry name" value="NUCLEAR CAP-BINDING PROTEIN SUBUNIT 2"/>
    <property type="match status" value="1"/>
</dbReference>
<evidence type="ECO:0000256" key="2">
    <source>
        <dbReference type="SAM" id="MobiDB-lite"/>
    </source>
</evidence>
<dbReference type="GO" id="GO:0005846">
    <property type="term" value="C:nuclear cap binding complex"/>
    <property type="evidence" value="ECO:0007669"/>
    <property type="project" value="InterPro"/>
</dbReference>
<dbReference type="GO" id="GO:0000339">
    <property type="term" value="F:RNA cap binding"/>
    <property type="evidence" value="ECO:0007669"/>
    <property type="project" value="InterPro"/>
</dbReference>
<comment type="caution">
    <text evidence="3">The sequence shown here is derived from an EMBL/GenBank/DDBJ whole genome shotgun (WGS) entry which is preliminary data.</text>
</comment>
<keyword evidence="1" id="KW-0694">RNA-binding</keyword>
<protein>
    <recommendedName>
        <fullName evidence="1">Nuclear cap-binding protein subunit 2</fullName>
    </recommendedName>
    <alternativeName>
        <fullName evidence="1">20 kDa nuclear cap-binding protein</fullName>
    </alternativeName>
</protein>